<feature type="domain" description="Exonuclease" evidence="2">
    <location>
        <begin position="8"/>
        <end position="172"/>
    </location>
</feature>
<evidence type="ECO:0000313" key="3">
    <source>
        <dbReference type="EMBL" id="SHE78134.1"/>
    </source>
</evidence>
<dbReference type="AlphaFoldDB" id="A0A1M4WA70"/>
<evidence type="ECO:0000256" key="1">
    <source>
        <dbReference type="ARBA" id="ARBA00022839"/>
    </source>
</evidence>
<name>A0A1M4WA70_9FIRM</name>
<protein>
    <submittedName>
        <fullName evidence="3">DNA polymerase-3 subunit epsilon</fullName>
    </submittedName>
</protein>
<dbReference type="Pfam" id="PF00929">
    <property type="entry name" value="RNase_T"/>
    <property type="match status" value="1"/>
</dbReference>
<evidence type="ECO:0000313" key="4">
    <source>
        <dbReference type="Proteomes" id="UP000184404"/>
    </source>
</evidence>
<dbReference type="SMART" id="SM00479">
    <property type="entry name" value="EXOIII"/>
    <property type="match status" value="1"/>
</dbReference>
<reference evidence="3 4" key="1">
    <citation type="submission" date="2016-11" db="EMBL/GenBank/DDBJ databases">
        <authorList>
            <person name="Jaros S."/>
            <person name="Januszkiewicz K."/>
            <person name="Wedrychowicz H."/>
        </authorList>
    </citation>
    <scope>NUCLEOTIDE SEQUENCE [LARGE SCALE GENOMIC DNA]</scope>
    <source>
        <strain evidence="3 4">DSM 10502</strain>
    </source>
</reference>
<proteinExistence type="predicted"/>
<dbReference type="InterPro" id="IPR013520">
    <property type="entry name" value="Ribonucl_H"/>
</dbReference>
<dbReference type="PANTHER" id="PTHR30231:SF42">
    <property type="entry name" value="EXONUCLEASE"/>
    <property type="match status" value="1"/>
</dbReference>
<organism evidence="3 4">
    <name type="scientific">Schwartzia succinivorans DSM 10502</name>
    <dbReference type="NCBI Taxonomy" id="1123243"/>
    <lineage>
        <taxon>Bacteria</taxon>
        <taxon>Bacillati</taxon>
        <taxon>Bacillota</taxon>
        <taxon>Negativicutes</taxon>
        <taxon>Selenomonadales</taxon>
        <taxon>Selenomonadaceae</taxon>
        <taxon>Schwartzia</taxon>
    </lineage>
</organism>
<sequence>MEGKFLLNFTAIDFETATRYKNSACSVAVVDIEDGKIVDKYYTLIRPPRMEFDSCNIMIHHITPDMVEDAEDFSGIWPELEKHLSGRVVLAHNAPFDMGVLRSCLLTHKIDAPEFIQGCTVQLSRKAWPELMNHKLDTVGRFLNVDFRHHDALEDARACAAIPLAAAKAVGASDIHELFSAFNVKLAEFDPNPHVSWQKRRP</sequence>
<keyword evidence="1" id="KW-0378">Hydrolase</keyword>
<dbReference type="STRING" id="1123243.SAMN02745190_01161"/>
<keyword evidence="1" id="KW-0540">Nuclease</keyword>
<keyword evidence="1" id="KW-0269">Exonuclease</keyword>
<dbReference type="InterPro" id="IPR036397">
    <property type="entry name" value="RNaseH_sf"/>
</dbReference>
<keyword evidence="4" id="KW-1185">Reference proteome</keyword>
<dbReference type="FunFam" id="3.30.420.10:FF:000045">
    <property type="entry name" value="3'-5' exonuclease DinG"/>
    <property type="match status" value="1"/>
</dbReference>
<dbReference type="GO" id="GO:0005829">
    <property type="term" value="C:cytosol"/>
    <property type="evidence" value="ECO:0007669"/>
    <property type="project" value="TreeGrafter"/>
</dbReference>
<gene>
    <name evidence="3" type="ORF">SAMN02745190_01161</name>
</gene>
<dbReference type="SUPFAM" id="SSF53098">
    <property type="entry name" value="Ribonuclease H-like"/>
    <property type="match status" value="1"/>
</dbReference>
<dbReference type="PANTHER" id="PTHR30231">
    <property type="entry name" value="DNA POLYMERASE III SUBUNIT EPSILON"/>
    <property type="match status" value="1"/>
</dbReference>
<dbReference type="CDD" id="cd06130">
    <property type="entry name" value="DNA_pol_III_epsilon_like"/>
    <property type="match status" value="1"/>
</dbReference>
<dbReference type="Gene3D" id="3.30.420.10">
    <property type="entry name" value="Ribonuclease H-like superfamily/Ribonuclease H"/>
    <property type="match status" value="1"/>
</dbReference>
<dbReference type="InterPro" id="IPR012337">
    <property type="entry name" value="RNaseH-like_sf"/>
</dbReference>
<evidence type="ECO:0000259" key="2">
    <source>
        <dbReference type="SMART" id="SM00479"/>
    </source>
</evidence>
<dbReference type="GO" id="GO:0008408">
    <property type="term" value="F:3'-5' exonuclease activity"/>
    <property type="evidence" value="ECO:0007669"/>
    <property type="project" value="TreeGrafter"/>
</dbReference>
<dbReference type="EMBL" id="FQUG01000004">
    <property type="protein sequence ID" value="SHE78134.1"/>
    <property type="molecule type" value="Genomic_DNA"/>
</dbReference>
<dbReference type="GO" id="GO:0003676">
    <property type="term" value="F:nucleic acid binding"/>
    <property type="evidence" value="ECO:0007669"/>
    <property type="project" value="InterPro"/>
</dbReference>
<accession>A0A1M4WA70</accession>
<dbReference type="Proteomes" id="UP000184404">
    <property type="component" value="Unassembled WGS sequence"/>
</dbReference>